<dbReference type="OrthoDB" id="9775208at2"/>
<dbReference type="SUPFAM" id="SSF53756">
    <property type="entry name" value="UDP-Glycosyltransferase/glycogen phosphorylase"/>
    <property type="match status" value="1"/>
</dbReference>
<dbReference type="Proteomes" id="UP000179769">
    <property type="component" value="Unassembled WGS sequence"/>
</dbReference>
<dbReference type="EMBL" id="MAXA01000271">
    <property type="protein sequence ID" value="OHV20142.1"/>
    <property type="molecule type" value="Genomic_DNA"/>
</dbReference>
<dbReference type="InterPro" id="IPR001296">
    <property type="entry name" value="Glyco_trans_1"/>
</dbReference>
<dbReference type="PANTHER" id="PTHR46401">
    <property type="entry name" value="GLYCOSYLTRANSFERASE WBBK-RELATED"/>
    <property type="match status" value="1"/>
</dbReference>
<dbReference type="PANTHER" id="PTHR46401:SF2">
    <property type="entry name" value="GLYCOSYLTRANSFERASE WBBK-RELATED"/>
    <property type="match status" value="1"/>
</dbReference>
<accession>A0A1S1PHR1</accession>
<feature type="domain" description="Glycosyl transferase family 1" evidence="2">
    <location>
        <begin position="218"/>
        <end position="302"/>
    </location>
</feature>
<name>A0A1S1PHR1_9ACTN</name>
<proteinExistence type="predicted"/>
<evidence type="ECO:0000259" key="2">
    <source>
        <dbReference type="Pfam" id="PF00534"/>
    </source>
</evidence>
<dbReference type="Pfam" id="PF00534">
    <property type="entry name" value="Glycos_transf_1"/>
    <property type="match status" value="1"/>
</dbReference>
<reference evidence="4" key="1">
    <citation type="submission" date="2016-07" db="EMBL/GenBank/DDBJ databases">
        <title>Frankia sp. NRRL B-16219 Genome sequencing.</title>
        <authorList>
            <person name="Ghodhbane-Gtari F."/>
            <person name="Swanson E."/>
            <person name="Gueddou A."/>
            <person name="Louati M."/>
            <person name="Nouioui I."/>
            <person name="Hezbri K."/>
            <person name="Abebe-Akele F."/>
            <person name="Simpson S."/>
            <person name="Morris K."/>
            <person name="Thomas K."/>
            <person name="Gtari M."/>
            <person name="Tisa L.S."/>
        </authorList>
    </citation>
    <scope>NUCLEOTIDE SEQUENCE [LARGE SCALE GENOMIC DNA]</scope>
    <source>
        <strain evidence="4">NRRL B-16219</strain>
    </source>
</reference>
<keyword evidence="4" id="KW-1185">Reference proteome</keyword>
<keyword evidence="3" id="KW-0328">Glycosyltransferase</keyword>
<organism evidence="3 4">
    <name type="scientific">Parafrankia soli</name>
    <dbReference type="NCBI Taxonomy" id="2599596"/>
    <lineage>
        <taxon>Bacteria</taxon>
        <taxon>Bacillati</taxon>
        <taxon>Actinomycetota</taxon>
        <taxon>Actinomycetes</taxon>
        <taxon>Frankiales</taxon>
        <taxon>Frankiaceae</taxon>
        <taxon>Parafrankia</taxon>
    </lineage>
</organism>
<protein>
    <submittedName>
        <fullName evidence="3">Mannosyltransferase</fullName>
    </submittedName>
</protein>
<gene>
    <name evidence="3" type="ORF">BBK14_28500</name>
</gene>
<dbReference type="GO" id="GO:0016757">
    <property type="term" value="F:glycosyltransferase activity"/>
    <property type="evidence" value="ECO:0007669"/>
    <property type="project" value="UniProtKB-KW"/>
</dbReference>
<dbReference type="AlphaFoldDB" id="A0A1S1PHR1"/>
<keyword evidence="1 3" id="KW-0808">Transferase</keyword>
<comment type="caution">
    <text evidence="3">The sequence shown here is derived from an EMBL/GenBank/DDBJ whole genome shotgun (WGS) entry which is preliminary data.</text>
</comment>
<dbReference type="RefSeq" id="WP_071066962.1">
    <property type="nucleotide sequence ID" value="NZ_MAXA01000271.1"/>
</dbReference>
<evidence type="ECO:0000256" key="1">
    <source>
        <dbReference type="ARBA" id="ARBA00022679"/>
    </source>
</evidence>
<evidence type="ECO:0000313" key="3">
    <source>
        <dbReference type="EMBL" id="OHV20142.1"/>
    </source>
</evidence>
<dbReference type="Gene3D" id="3.40.50.2000">
    <property type="entry name" value="Glycogen Phosphorylase B"/>
    <property type="match status" value="1"/>
</dbReference>
<sequence>MTPAIGRVLVDCAGARMGGALRFLTELDSYLADRPSADVEVVGRDRRVAPTWLARRETLGRHRRSVALNNVGFVATRGERWVLLRNLLHFLPPEEIAAIPGGLPPGTAQQAQIIRACARRADMVVVPTTTMAQRVLAVLPELTSRLAVRPHPLSRAPAAAVRGQTGDRVDLLCPVLFAPFKAMGRLLRPVDRAAGLAARQTGAEITVSVTATASEAHAEGLAGCRHLRFVGRLTPTRLAEFQQSCHAIVYPTRIESFGYPLAEARLAGVWAIAADCPHNREVAGPVLIAYQRDTPDDLAAAMVTALGAIPEQRAENPFDPVRYFDWLLDARTAAT</sequence>
<evidence type="ECO:0000313" key="4">
    <source>
        <dbReference type="Proteomes" id="UP000179769"/>
    </source>
</evidence>